<gene>
    <name evidence="2" type="ORF">SDC9_102655</name>
</gene>
<feature type="compositionally biased region" description="Low complexity" evidence="1">
    <location>
        <begin position="97"/>
        <end position="109"/>
    </location>
</feature>
<sequence>MDRLDFMDTDVGNFRIQAQFGVALLFDFDVVDGIDVLAGGYFRNRKGSEIARDFIVFRTDDQERTRFEGDFIRFEIMIGKTGLHDGTDVGSRFVHGSSTSPSNSSSSSR</sequence>
<evidence type="ECO:0000256" key="1">
    <source>
        <dbReference type="SAM" id="MobiDB-lite"/>
    </source>
</evidence>
<reference evidence="2" key="1">
    <citation type="submission" date="2019-08" db="EMBL/GenBank/DDBJ databases">
        <authorList>
            <person name="Kucharzyk K."/>
            <person name="Murdoch R.W."/>
            <person name="Higgins S."/>
            <person name="Loffler F."/>
        </authorList>
    </citation>
    <scope>NUCLEOTIDE SEQUENCE</scope>
</reference>
<comment type="caution">
    <text evidence="2">The sequence shown here is derived from an EMBL/GenBank/DDBJ whole genome shotgun (WGS) entry which is preliminary data.</text>
</comment>
<protein>
    <submittedName>
        <fullName evidence="2">Uncharacterized protein</fullName>
    </submittedName>
</protein>
<name>A0A645ASX0_9ZZZZ</name>
<proteinExistence type="predicted"/>
<dbReference type="EMBL" id="VSSQ01015473">
    <property type="protein sequence ID" value="MPM55858.1"/>
    <property type="molecule type" value="Genomic_DNA"/>
</dbReference>
<feature type="region of interest" description="Disordered" evidence="1">
    <location>
        <begin position="82"/>
        <end position="109"/>
    </location>
</feature>
<organism evidence="2">
    <name type="scientific">bioreactor metagenome</name>
    <dbReference type="NCBI Taxonomy" id="1076179"/>
    <lineage>
        <taxon>unclassified sequences</taxon>
        <taxon>metagenomes</taxon>
        <taxon>ecological metagenomes</taxon>
    </lineage>
</organism>
<accession>A0A645ASX0</accession>
<dbReference type="AlphaFoldDB" id="A0A645ASX0"/>
<evidence type="ECO:0000313" key="2">
    <source>
        <dbReference type="EMBL" id="MPM55858.1"/>
    </source>
</evidence>